<gene>
    <name evidence="2" type="primary">pyrR</name>
    <name evidence="2" type="ORF">BN1208_0390</name>
</gene>
<protein>
    <submittedName>
        <fullName evidence="2">Bifunctional protein PyrR</fullName>
        <ecNumber evidence="2">2.4.2.9</ecNumber>
    </submittedName>
</protein>
<dbReference type="GO" id="GO:0004845">
    <property type="term" value="F:uracil phosphoribosyltransferase activity"/>
    <property type="evidence" value="ECO:0007669"/>
    <property type="project" value="UniProtKB-EC"/>
</dbReference>
<evidence type="ECO:0000313" key="2">
    <source>
        <dbReference type="EMBL" id="CEZ19284.1"/>
    </source>
</evidence>
<dbReference type="InterPro" id="IPR000836">
    <property type="entry name" value="PRTase_dom"/>
</dbReference>
<dbReference type="OrthoDB" id="9802227at2"/>
<accession>A0A0D6EV00</accession>
<dbReference type="EMBL" id="LN827929">
    <property type="protein sequence ID" value="CEZ19284.1"/>
    <property type="molecule type" value="Genomic_DNA"/>
</dbReference>
<proteinExistence type="predicted"/>
<evidence type="ECO:0000313" key="3">
    <source>
        <dbReference type="Proteomes" id="UP000064007"/>
    </source>
</evidence>
<dbReference type="STRING" id="1581557.BN1208_0390"/>
<dbReference type="Proteomes" id="UP000064007">
    <property type="component" value="Chromosome 1"/>
</dbReference>
<evidence type="ECO:0000259" key="1">
    <source>
        <dbReference type="Pfam" id="PF00156"/>
    </source>
</evidence>
<name>A0A0D6EV00_9PROT</name>
<dbReference type="InterPro" id="IPR029057">
    <property type="entry name" value="PRTase-like"/>
</dbReference>
<dbReference type="Pfam" id="PF00156">
    <property type="entry name" value="Pribosyltran"/>
    <property type="match status" value="1"/>
</dbReference>
<dbReference type="HOGENOM" id="CLU_094234_1_1_4"/>
<dbReference type="CDD" id="cd06223">
    <property type="entry name" value="PRTases_typeI"/>
    <property type="match status" value="1"/>
</dbReference>
<dbReference type="SUPFAM" id="SSF53271">
    <property type="entry name" value="PRTase-like"/>
    <property type="match status" value="1"/>
</dbReference>
<sequence length="166" mass="18648">MNLPNAENLIESLKNKINEMIDENTVLIGVQRGGELILQKILPSLGSAVATGSIDTSFYRDDFSSRGLKIKNKPSKIDTEINGKHIILIDDVFSSGRTVRAAMNEIFDYGRPDKITLAVLIDRNEQELPISPQICIEKISLSKNQHLELVLDENKKFTFQLKESHV</sequence>
<dbReference type="EC" id="2.4.2.9" evidence="2"/>
<dbReference type="KEGG" id="mbat:BN1208_0390"/>
<feature type="domain" description="Phosphoribosyltransferase" evidence="1">
    <location>
        <begin position="4"/>
        <end position="131"/>
    </location>
</feature>
<keyword evidence="2" id="KW-0328">Glycosyltransferase</keyword>
<dbReference type="PANTHER" id="PTHR11608">
    <property type="entry name" value="BIFUNCTIONAL PROTEIN PYRR"/>
    <property type="match status" value="1"/>
</dbReference>
<dbReference type="GeneID" id="99989734"/>
<organism evidence="2 3">
    <name type="scientific">Candidatus Methylopumilus planktonicus</name>
    <dbReference type="NCBI Taxonomy" id="1581557"/>
    <lineage>
        <taxon>Bacteria</taxon>
        <taxon>Pseudomonadati</taxon>
        <taxon>Pseudomonadota</taxon>
        <taxon>Betaproteobacteria</taxon>
        <taxon>Nitrosomonadales</taxon>
        <taxon>Methylophilaceae</taxon>
        <taxon>Candidatus Methylopumilus</taxon>
    </lineage>
</organism>
<dbReference type="Gene3D" id="3.40.50.2020">
    <property type="match status" value="1"/>
</dbReference>
<dbReference type="RefSeq" id="WP_046487344.1">
    <property type="nucleotide sequence ID" value="NZ_CP040979.1"/>
</dbReference>
<reference evidence="3" key="1">
    <citation type="submission" date="2014-12" db="EMBL/GenBank/DDBJ databases">
        <authorList>
            <person name="Salcher M.M."/>
        </authorList>
    </citation>
    <scope>NUCLEOTIDE SEQUENCE [LARGE SCALE GENOMIC DNA]</scope>
    <source>
        <strain evidence="3">MMS-10A-171</strain>
    </source>
</reference>
<keyword evidence="2" id="KW-0808">Transferase</keyword>
<dbReference type="AlphaFoldDB" id="A0A0D6EV00"/>
<keyword evidence="3" id="KW-1185">Reference proteome</keyword>
<dbReference type="InterPro" id="IPR050137">
    <property type="entry name" value="PyrR_bifunctional"/>
</dbReference>
<dbReference type="PANTHER" id="PTHR11608:SF0">
    <property type="entry name" value="BIFUNCTIONAL PROTEIN PYRR"/>
    <property type="match status" value="1"/>
</dbReference>
<dbReference type="NCBIfam" id="NF003545">
    <property type="entry name" value="PRK05205.1-1"/>
    <property type="match status" value="1"/>
</dbReference>